<comment type="caution">
    <text evidence="2">The sequence shown here is derived from an EMBL/GenBank/DDBJ whole genome shotgun (WGS) entry which is preliminary data.</text>
</comment>
<reference evidence="2 3" key="1">
    <citation type="submission" date="2018-12" db="EMBL/GenBank/DDBJ databases">
        <authorList>
            <person name="Toschakov S.V."/>
        </authorList>
    </citation>
    <scope>NUCLEOTIDE SEQUENCE [LARGE SCALE GENOMIC DNA]</scope>
    <source>
        <strain evidence="2 3">GM2012</strain>
    </source>
</reference>
<keyword evidence="3" id="KW-1185">Reference proteome</keyword>
<evidence type="ECO:0000256" key="1">
    <source>
        <dbReference type="SAM" id="MobiDB-lite"/>
    </source>
</evidence>
<gene>
    <name evidence="2" type="ORF">TsocGM_05410</name>
</gene>
<proteinExistence type="predicted"/>
<dbReference type="EMBL" id="RYZH01000007">
    <property type="protein sequence ID" value="RUL88795.1"/>
    <property type="molecule type" value="Genomic_DNA"/>
</dbReference>
<evidence type="ECO:0000313" key="2">
    <source>
        <dbReference type="EMBL" id="RUL88795.1"/>
    </source>
</evidence>
<dbReference type="OrthoDB" id="244263at2"/>
<accession>A0A432MNX1</accession>
<protein>
    <recommendedName>
        <fullName evidence="4">AsmA-like C-terminal domain-containing protein</fullName>
    </recommendedName>
</protein>
<organism evidence="2 3">
    <name type="scientific">Tautonia sociabilis</name>
    <dbReference type="NCBI Taxonomy" id="2080755"/>
    <lineage>
        <taxon>Bacteria</taxon>
        <taxon>Pseudomonadati</taxon>
        <taxon>Planctomycetota</taxon>
        <taxon>Planctomycetia</taxon>
        <taxon>Isosphaerales</taxon>
        <taxon>Isosphaeraceae</taxon>
        <taxon>Tautonia</taxon>
    </lineage>
</organism>
<name>A0A432MNX1_9BACT</name>
<dbReference type="AlphaFoldDB" id="A0A432MNX1"/>
<dbReference type="Proteomes" id="UP000280296">
    <property type="component" value="Unassembled WGS sequence"/>
</dbReference>
<evidence type="ECO:0000313" key="3">
    <source>
        <dbReference type="Proteomes" id="UP000280296"/>
    </source>
</evidence>
<feature type="region of interest" description="Disordered" evidence="1">
    <location>
        <begin position="925"/>
        <end position="952"/>
    </location>
</feature>
<reference evidence="2 3" key="2">
    <citation type="submission" date="2019-01" db="EMBL/GenBank/DDBJ databases">
        <title>Tautonia sociabilis, a novel thermotolerant planctomycete of Isosphaeraceae family, isolated from a 4000 m deep subterranean habitat.</title>
        <authorList>
            <person name="Kovaleva O.L."/>
            <person name="Elcheninov A.G."/>
            <person name="Van Heerden E."/>
            <person name="Toshchakov S.V."/>
            <person name="Novikov A."/>
            <person name="Bonch-Osmolovskaya E.A."/>
            <person name="Kublanov I.V."/>
        </authorList>
    </citation>
    <scope>NUCLEOTIDE SEQUENCE [LARGE SCALE GENOMIC DNA]</scope>
    <source>
        <strain evidence="2 3">GM2012</strain>
    </source>
</reference>
<evidence type="ECO:0008006" key="4">
    <source>
        <dbReference type="Google" id="ProtNLM"/>
    </source>
</evidence>
<sequence length="974" mass="100548">MAAAIAAVGLLVAFLPALIGLGPVRQAIVAQVNRMYAPTTIELSGVAASWTGPVLLEGVVLRDGNGKAVVSSPSATLDRSLWDLITRRPDYGTLTLHKATVDIERRADGSIDLAEALAPILEGDDEQDDGGPETRFTLAIEAGSLSLSSPELARPISADRLEMTLHCVPAPLRWEIALANPGGQTLDVSGHYDSTAPEATEVVVSIAGSGWPLAVEQAGVIAEGVFGGEVAVRMVGESVALAGEAVLTEVSAGGPTLKGDRPAFDRVEASWDVELAGDGIAVRRLALEAPVASVGQAPDSGEGQARWRARIDLAGLARQLPNTIALREGMTLERGSADVDAIVGPTEEDGASPVVVTARLADLVARNGGRVVAMAAPVTLSARIRQREGSVVAVESAELSSSFLKAEGSGDLDRGVTLNGMLDLAALDRQLRDWVDLGEVALAGSARFGGDFKRDGENAAFTTRLAIEAQGLRIAGLTSEPISQDSARFDLIVQGPATPAGLPGGWSRVHVAARSEGLDAVVDVAPDADAFALDGRITLPRTAPGPDEPAVAPVRLAFDATYRPANDRLDLAALEVAHELGRLRGSGTIEGLSSSRVADLSGTVEPDWEQIRALIAQSTEPQATISGNPSPFRLAGPLSGDSTAAILSGIDAELGVDVTGAVVFGMSLGPAPVVVRCVKGDLQISPIDSTLNGGRVVLRPDVLLGEDGAMTLTLADGSGLDQVEITDDVSRRVLAYIAPVLREATEVNGRLSARISRLIVPIVGPASERDGGAPIDLAARVAFHQVTYGPGPMMQNILGLMGMAPRQVPKLTIDQVVDVAIADGRVYQSGLEITAAEGVALQLEGSVGLDQTLALRVGVPLSDRMLGGQEILSGVLSGTRVGLPIGGTLSRPQLDRESFRIGLRQQGGRLLSRGAAVGAGQLLRMLDDDPPPASEAGASGTDGPPPVAPSAEETLRDLGRGLLRDVIGGAGGQP</sequence>